<keyword evidence="10" id="KW-0406">Ion transport</keyword>
<dbReference type="RefSeq" id="WP_317935752.1">
    <property type="nucleotide sequence ID" value="NZ_JAUBDH010000005.1"/>
</dbReference>
<comment type="function">
    <text evidence="9 10">Fluoride-specific ion channel. Important for reducing fluoride concentration in the cell, thus reducing its toxicity.</text>
</comment>
<keyword evidence="12" id="KW-1185">Reference proteome</keyword>
<protein>
    <recommendedName>
        <fullName evidence="10">Fluoride-specific ion channel FluC</fullName>
    </recommendedName>
</protein>
<evidence type="ECO:0000256" key="5">
    <source>
        <dbReference type="ARBA" id="ARBA00023136"/>
    </source>
</evidence>
<evidence type="ECO:0000256" key="4">
    <source>
        <dbReference type="ARBA" id="ARBA00022989"/>
    </source>
</evidence>
<comment type="similarity">
    <text evidence="7 10">Belongs to the fluoride channel Fluc/FEX (TC 1.A.43) family.</text>
</comment>
<comment type="catalytic activity">
    <reaction evidence="8">
        <text>fluoride(in) = fluoride(out)</text>
        <dbReference type="Rhea" id="RHEA:76159"/>
        <dbReference type="ChEBI" id="CHEBI:17051"/>
    </reaction>
    <physiologicalReaction direction="left-to-right" evidence="8">
        <dbReference type="Rhea" id="RHEA:76160"/>
    </physiologicalReaction>
</comment>
<dbReference type="Proteomes" id="UP001280629">
    <property type="component" value="Unassembled WGS sequence"/>
</dbReference>
<comment type="caution">
    <text evidence="11">The sequence shown here is derived from an EMBL/GenBank/DDBJ whole genome shotgun (WGS) entry which is preliminary data.</text>
</comment>
<keyword evidence="3 10" id="KW-0812">Transmembrane</keyword>
<keyword evidence="10" id="KW-0915">Sodium</keyword>
<dbReference type="EMBL" id="JAUBDH010000005">
    <property type="protein sequence ID" value="MDW0110198.1"/>
    <property type="molecule type" value="Genomic_DNA"/>
</dbReference>
<organism evidence="11 12">
    <name type="scientific">Sporosarcina aquimarina</name>
    <dbReference type="NCBI Taxonomy" id="114975"/>
    <lineage>
        <taxon>Bacteria</taxon>
        <taxon>Bacillati</taxon>
        <taxon>Bacillota</taxon>
        <taxon>Bacilli</taxon>
        <taxon>Bacillales</taxon>
        <taxon>Caryophanaceae</taxon>
        <taxon>Sporosarcina</taxon>
    </lineage>
</organism>
<dbReference type="HAMAP" id="MF_00454">
    <property type="entry name" value="FluC"/>
    <property type="match status" value="1"/>
</dbReference>
<gene>
    <name evidence="10" type="primary">fluC</name>
    <name evidence="10" type="synonym">crcB</name>
    <name evidence="11" type="ORF">QT716_09150</name>
</gene>
<dbReference type="InterPro" id="IPR003691">
    <property type="entry name" value="FluC"/>
</dbReference>
<accession>A0ABU4G1K3</accession>
<evidence type="ECO:0000256" key="6">
    <source>
        <dbReference type="ARBA" id="ARBA00023303"/>
    </source>
</evidence>
<keyword evidence="6 10" id="KW-0407">Ion channel</keyword>
<keyword evidence="10" id="KW-0813">Transport</keyword>
<keyword evidence="10" id="KW-0479">Metal-binding</keyword>
<comment type="activity regulation">
    <text evidence="10">Na(+) is not transported, but it plays an essential structural role and its presence is essential for fluoride channel function.</text>
</comment>
<feature type="transmembrane region" description="Helical" evidence="10">
    <location>
        <begin position="60"/>
        <end position="83"/>
    </location>
</feature>
<evidence type="ECO:0000256" key="8">
    <source>
        <dbReference type="ARBA" id="ARBA00035585"/>
    </source>
</evidence>
<feature type="binding site" evidence="10">
    <location>
        <position position="73"/>
    </location>
    <ligand>
        <name>Na(+)</name>
        <dbReference type="ChEBI" id="CHEBI:29101"/>
        <note>structural</note>
    </ligand>
</feature>
<dbReference type="PANTHER" id="PTHR28259">
    <property type="entry name" value="FLUORIDE EXPORT PROTEIN 1-RELATED"/>
    <property type="match status" value="1"/>
</dbReference>
<evidence type="ECO:0000256" key="9">
    <source>
        <dbReference type="ARBA" id="ARBA00049940"/>
    </source>
</evidence>
<evidence type="ECO:0000313" key="12">
    <source>
        <dbReference type="Proteomes" id="UP001280629"/>
    </source>
</evidence>
<proteinExistence type="inferred from homology"/>
<sequence length="121" mass="12794">MTVLNLAAVAIGGFFGAIIRYQLSKKLNTSKNIPYGTALVNLLGCLLVGFVFGLQLSTGLTFLLVSGLAGALTTFSTWLKEILGMSKVHEIGKAFLYLTASIVLGFAFVYIGFTGGSFFLG</sequence>
<evidence type="ECO:0000256" key="2">
    <source>
        <dbReference type="ARBA" id="ARBA00022475"/>
    </source>
</evidence>
<dbReference type="PANTHER" id="PTHR28259:SF1">
    <property type="entry name" value="FLUORIDE EXPORT PROTEIN 1-RELATED"/>
    <property type="match status" value="1"/>
</dbReference>
<keyword evidence="4 10" id="KW-1133">Transmembrane helix</keyword>
<evidence type="ECO:0000313" key="11">
    <source>
        <dbReference type="EMBL" id="MDW0110198.1"/>
    </source>
</evidence>
<evidence type="ECO:0000256" key="1">
    <source>
        <dbReference type="ARBA" id="ARBA00004651"/>
    </source>
</evidence>
<evidence type="ECO:0000256" key="3">
    <source>
        <dbReference type="ARBA" id="ARBA00022692"/>
    </source>
</evidence>
<feature type="transmembrane region" description="Helical" evidence="10">
    <location>
        <begin position="6"/>
        <end position="23"/>
    </location>
</feature>
<evidence type="ECO:0000256" key="10">
    <source>
        <dbReference type="HAMAP-Rule" id="MF_00454"/>
    </source>
</evidence>
<keyword evidence="2 10" id="KW-1003">Cell membrane</keyword>
<dbReference type="Pfam" id="PF02537">
    <property type="entry name" value="CRCB"/>
    <property type="match status" value="1"/>
</dbReference>
<evidence type="ECO:0000256" key="7">
    <source>
        <dbReference type="ARBA" id="ARBA00035120"/>
    </source>
</evidence>
<name>A0ABU4G1K3_9BACL</name>
<feature type="transmembrane region" description="Helical" evidence="10">
    <location>
        <begin position="35"/>
        <end position="54"/>
    </location>
</feature>
<feature type="binding site" evidence="10">
    <location>
        <position position="70"/>
    </location>
    <ligand>
        <name>Na(+)</name>
        <dbReference type="ChEBI" id="CHEBI:29101"/>
        <note>structural</note>
    </ligand>
</feature>
<feature type="transmembrane region" description="Helical" evidence="10">
    <location>
        <begin position="95"/>
        <end position="120"/>
    </location>
</feature>
<reference evidence="11 12" key="1">
    <citation type="submission" date="2023-06" db="EMBL/GenBank/DDBJ databases">
        <title>Sporosarcina sp. nov., isolated from Korean traditional fermented seafood 'Jeotgal'.</title>
        <authorList>
            <person name="Yang A.-I."/>
            <person name="Shin N.-R."/>
        </authorList>
    </citation>
    <scope>NUCLEOTIDE SEQUENCE [LARGE SCALE GENOMIC DNA]</scope>
    <source>
        <strain evidence="11 12">KCTC3840</strain>
    </source>
</reference>
<comment type="subcellular location">
    <subcellularLocation>
        <location evidence="1 10">Cell membrane</location>
        <topology evidence="1 10">Multi-pass membrane protein</topology>
    </subcellularLocation>
</comment>
<keyword evidence="5 10" id="KW-0472">Membrane</keyword>